<name>A0A504JAW0_9FLAO</name>
<dbReference type="SUPFAM" id="SSF103515">
    <property type="entry name" value="Autotransporter"/>
    <property type="match status" value="1"/>
</dbReference>
<organism evidence="1 2">
    <name type="scientific">Aquimarina algicola</name>
    <dbReference type="NCBI Taxonomy" id="2589995"/>
    <lineage>
        <taxon>Bacteria</taxon>
        <taxon>Pseudomonadati</taxon>
        <taxon>Bacteroidota</taxon>
        <taxon>Flavobacteriia</taxon>
        <taxon>Flavobacteriales</taxon>
        <taxon>Flavobacteriaceae</taxon>
        <taxon>Aquimarina</taxon>
    </lineage>
</organism>
<dbReference type="RefSeq" id="WP_140595487.1">
    <property type="nucleotide sequence ID" value="NZ_VFWZ01000007.1"/>
</dbReference>
<dbReference type="Proteomes" id="UP000315540">
    <property type="component" value="Unassembled WGS sequence"/>
</dbReference>
<dbReference type="AlphaFoldDB" id="A0A504JAW0"/>
<protein>
    <submittedName>
        <fullName evidence="1">Uncharacterized protein</fullName>
    </submittedName>
</protein>
<comment type="caution">
    <text evidence="1">The sequence shown here is derived from an EMBL/GenBank/DDBJ whole genome shotgun (WGS) entry which is preliminary data.</text>
</comment>
<dbReference type="InterPro" id="IPR036709">
    <property type="entry name" value="Autotransporte_beta_dom_sf"/>
</dbReference>
<evidence type="ECO:0000313" key="1">
    <source>
        <dbReference type="EMBL" id="TPN83401.1"/>
    </source>
</evidence>
<gene>
    <name evidence="1" type="ORF">FHK87_19460</name>
</gene>
<accession>A0A504JAW0</accession>
<keyword evidence="2" id="KW-1185">Reference proteome</keyword>
<dbReference type="EMBL" id="VFWZ01000007">
    <property type="protein sequence ID" value="TPN83401.1"/>
    <property type="molecule type" value="Genomic_DNA"/>
</dbReference>
<sequence length="195" mass="21457">MTTLLPNTFVTTITTTIFILLFSSQVKSQPKTGQFINASIGLGINATTDESDLNGNGFYLQGEYVLALSKWFGIRPYAGLILASSDDDDNSFQNQRGYKIRSNAFLLGAKTRILAPIPWVAPYFEIGVGLSAGTFKTFTPFTDKEDSGVLVHIPFTLGLMIGRENNFDFAFSYYFHPTVEQFSGAVAIGYSFPLN</sequence>
<evidence type="ECO:0000313" key="2">
    <source>
        <dbReference type="Proteomes" id="UP000315540"/>
    </source>
</evidence>
<proteinExistence type="predicted"/>
<dbReference type="OrthoDB" id="942200at2"/>
<reference evidence="1 2" key="1">
    <citation type="submission" date="2019-06" db="EMBL/GenBank/DDBJ databases">
        <authorList>
            <person name="Meng X."/>
        </authorList>
    </citation>
    <scope>NUCLEOTIDE SEQUENCE [LARGE SCALE GENOMIC DNA]</scope>
    <source>
        <strain evidence="1 2">M625</strain>
    </source>
</reference>